<protein>
    <submittedName>
        <fullName evidence="1">Uncharacterized protein</fullName>
    </submittedName>
</protein>
<dbReference type="Proteomes" id="UP000604046">
    <property type="component" value="Unassembled WGS sequence"/>
</dbReference>
<comment type="caution">
    <text evidence="1">The sequence shown here is derived from an EMBL/GenBank/DDBJ whole genome shotgun (WGS) entry which is preliminary data.</text>
</comment>
<organism evidence="1 2">
    <name type="scientific">Symbiodinium natans</name>
    <dbReference type="NCBI Taxonomy" id="878477"/>
    <lineage>
        <taxon>Eukaryota</taxon>
        <taxon>Sar</taxon>
        <taxon>Alveolata</taxon>
        <taxon>Dinophyceae</taxon>
        <taxon>Suessiales</taxon>
        <taxon>Symbiodiniaceae</taxon>
        <taxon>Symbiodinium</taxon>
    </lineage>
</organism>
<proteinExistence type="predicted"/>
<sequence length="164" mass="17254">MFSKATFLGSQGSSSNRVLELGLFSEDPVRALSATGEVTIRGFEARAAQLANSGWTAAHALETSRGGVWALPAGPTPLLAFAKAKEVDLMLHAVQMQGNVLGTAWQGRTFFLQLWSPDVSAARPAAHHGAPPVLAAAPLAKAGLTAAPVHASAAKARLMHFWWF</sequence>
<gene>
    <name evidence="1" type="ORF">SNAT2548_LOCUS34414</name>
</gene>
<name>A0A812UXJ0_9DINO</name>
<accession>A0A812UXJ0</accession>
<dbReference type="OrthoDB" id="10499565at2759"/>
<dbReference type="EMBL" id="CAJNDS010002808">
    <property type="protein sequence ID" value="CAE7605147.1"/>
    <property type="molecule type" value="Genomic_DNA"/>
</dbReference>
<reference evidence="1" key="1">
    <citation type="submission" date="2021-02" db="EMBL/GenBank/DDBJ databases">
        <authorList>
            <person name="Dougan E. K."/>
            <person name="Rhodes N."/>
            <person name="Thang M."/>
            <person name="Chan C."/>
        </authorList>
    </citation>
    <scope>NUCLEOTIDE SEQUENCE</scope>
</reference>
<dbReference type="AlphaFoldDB" id="A0A812UXJ0"/>
<keyword evidence="2" id="KW-1185">Reference proteome</keyword>
<evidence type="ECO:0000313" key="2">
    <source>
        <dbReference type="Proteomes" id="UP000604046"/>
    </source>
</evidence>
<evidence type="ECO:0000313" key="1">
    <source>
        <dbReference type="EMBL" id="CAE7605147.1"/>
    </source>
</evidence>